<protein>
    <submittedName>
        <fullName evidence="10">Succinate:cytochrome c oxidoreductase subunit 3</fullName>
    </submittedName>
</protein>
<dbReference type="Pfam" id="PF01127">
    <property type="entry name" value="Sdh_cyt"/>
    <property type="match status" value="1"/>
</dbReference>
<gene>
    <name evidence="10" type="primary">sdh3</name>
</gene>
<dbReference type="PANTHER" id="PTHR10978">
    <property type="entry name" value="SUCCINATE DEHYDROGENASE CYTOCHROME B560 SUBUNIT"/>
    <property type="match status" value="1"/>
</dbReference>
<dbReference type="SUPFAM" id="SSF81343">
    <property type="entry name" value="Fumarate reductase respiratory complex transmembrane subunits"/>
    <property type="match status" value="1"/>
</dbReference>
<proteinExistence type="predicted"/>
<keyword evidence="2 8" id="KW-0349">Heme</keyword>
<evidence type="ECO:0000256" key="4">
    <source>
        <dbReference type="ARBA" id="ARBA00022723"/>
    </source>
</evidence>
<keyword evidence="3 9" id="KW-0812">Transmembrane</keyword>
<evidence type="ECO:0000256" key="3">
    <source>
        <dbReference type="ARBA" id="ARBA00022692"/>
    </source>
</evidence>
<accession>H3JS60</accession>
<keyword evidence="10" id="KW-0496">Mitochondrion</keyword>
<dbReference type="PIRSF" id="PIRSF000178">
    <property type="entry name" value="SDH_cyt_b560"/>
    <property type="match status" value="1"/>
</dbReference>
<feature type="binding site" description="axial binding residue" evidence="8">
    <location>
        <position position="85"/>
    </location>
    <ligand>
        <name>heme</name>
        <dbReference type="ChEBI" id="CHEBI:30413"/>
        <note>ligand shared with second transmembrane subunit</note>
    </ligand>
    <ligandPart>
        <name>Fe</name>
        <dbReference type="ChEBI" id="CHEBI:18248"/>
    </ligandPart>
</feature>
<dbReference type="GO" id="GO:0006121">
    <property type="term" value="P:mitochondrial electron transport, succinate to ubiquinone"/>
    <property type="evidence" value="ECO:0007669"/>
    <property type="project" value="TreeGrafter"/>
</dbReference>
<dbReference type="InterPro" id="IPR034804">
    <property type="entry name" value="SQR/QFR_C/D"/>
</dbReference>
<dbReference type="Gene3D" id="1.20.1300.10">
    <property type="entry name" value="Fumarate reductase/succinate dehydrogenase, transmembrane subunit"/>
    <property type="match status" value="1"/>
</dbReference>
<dbReference type="InterPro" id="IPR014314">
    <property type="entry name" value="Succ_DH_cytb556"/>
</dbReference>
<keyword evidence="6 8" id="KW-0408">Iron</keyword>
<keyword evidence="7 9" id="KW-0472">Membrane</keyword>
<evidence type="ECO:0000313" key="10">
    <source>
        <dbReference type="EMBL" id="BAL63258.1"/>
    </source>
</evidence>
<dbReference type="NCBIfam" id="TIGR02970">
    <property type="entry name" value="succ_dehyd_cytB"/>
    <property type="match status" value="1"/>
</dbReference>
<evidence type="ECO:0000256" key="7">
    <source>
        <dbReference type="ARBA" id="ARBA00023136"/>
    </source>
</evidence>
<dbReference type="GO" id="GO:0005739">
    <property type="term" value="C:mitochondrion"/>
    <property type="evidence" value="ECO:0007669"/>
    <property type="project" value="GOC"/>
</dbReference>
<dbReference type="InterPro" id="IPR000701">
    <property type="entry name" value="SuccDH_FuR_B_TM-su"/>
</dbReference>
<dbReference type="PROSITE" id="PS01001">
    <property type="entry name" value="SDH_CYT_2"/>
    <property type="match status" value="1"/>
</dbReference>
<sequence length="129" mass="15546">MHNINRPISPHLTIYNSQRSSIFSIWHRISGVIMFVLIVGPIFLLNQVHFLYITVLPIHFFVDYLFFPWLLTSVRWVVSTIFLYHISNGIRHFFWDSVKHVNTRKMYKDSNYLLLFVLITNIIQLYIQF</sequence>
<feature type="transmembrane region" description="Helical" evidence="9">
    <location>
        <begin position="73"/>
        <end position="90"/>
    </location>
</feature>
<evidence type="ECO:0000256" key="2">
    <source>
        <dbReference type="ARBA" id="ARBA00022617"/>
    </source>
</evidence>
<dbReference type="GO" id="GO:0006099">
    <property type="term" value="P:tricarboxylic acid cycle"/>
    <property type="evidence" value="ECO:0007669"/>
    <property type="project" value="InterPro"/>
</dbReference>
<comment type="cofactor">
    <cofactor evidence="8">
        <name>heme</name>
        <dbReference type="ChEBI" id="CHEBI:30413"/>
    </cofactor>
    <text evidence="8">The heme is bound between the two transmembrane subunits.</text>
</comment>
<name>H3JS60_9RHOD</name>
<feature type="transmembrane region" description="Helical" evidence="9">
    <location>
        <begin position="25"/>
        <end position="45"/>
    </location>
</feature>
<dbReference type="InterPro" id="IPR018495">
    <property type="entry name" value="Succ_DH_cyt_bsu_CS"/>
</dbReference>
<keyword evidence="5 9" id="KW-1133">Transmembrane helix</keyword>
<evidence type="ECO:0000256" key="1">
    <source>
        <dbReference type="ARBA" id="ARBA00004141"/>
    </source>
</evidence>
<dbReference type="GO" id="GO:0009055">
    <property type="term" value="F:electron transfer activity"/>
    <property type="evidence" value="ECO:0007669"/>
    <property type="project" value="InterPro"/>
</dbReference>
<evidence type="ECO:0000256" key="5">
    <source>
        <dbReference type="ARBA" id="ARBA00022989"/>
    </source>
</evidence>
<geneLocation type="mitochondrion" evidence="10"/>
<feature type="transmembrane region" description="Helical" evidence="9">
    <location>
        <begin position="111"/>
        <end position="127"/>
    </location>
</feature>
<reference evidence="10" key="1">
    <citation type="submission" date="2009-10" db="EMBL/GenBank/DDBJ databases">
        <title>Phylogenetic relationship between Japanese Porphyra species (Bangiales, Rhodophyta) based on partial sequences of mitochondrial genes.</title>
        <authorList>
            <person name="Abe M."/>
            <person name="Kobayashi M."/>
            <person name="Fujiyoshi E."/>
            <person name="Tamaki M."/>
            <person name="Kikuchi N."/>
        </authorList>
    </citation>
    <scope>NUCLEOTIDE SEQUENCE</scope>
</reference>
<dbReference type="AlphaFoldDB" id="H3JS60"/>
<evidence type="ECO:0000256" key="6">
    <source>
        <dbReference type="ARBA" id="ARBA00023004"/>
    </source>
</evidence>
<evidence type="ECO:0000256" key="9">
    <source>
        <dbReference type="SAM" id="Phobius"/>
    </source>
</evidence>
<dbReference type="GO" id="GO:0016020">
    <property type="term" value="C:membrane"/>
    <property type="evidence" value="ECO:0007669"/>
    <property type="project" value="UniProtKB-SubCell"/>
</dbReference>
<dbReference type="PANTHER" id="PTHR10978:SF5">
    <property type="entry name" value="SUCCINATE DEHYDROGENASE CYTOCHROME B560 SUBUNIT, MITOCHONDRIAL"/>
    <property type="match status" value="1"/>
</dbReference>
<dbReference type="EMBL" id="AB525397">
    <property type="protein sequence ID" value="BAL63258.1"/>
    <property type="molecule type" value="Genomic_DNA"/>
</dbReference>
<evidence type="ECO:0000256" key="8">
    <source>
        <dbReference type="PIRSR" id="PIRSR000178-1"/>
    </source>
</evidence>
<dbReference type="GO" id="GO:0046872">
    <property type="term" value="F:metal ion binding"/>
    <property type="evidence" value="ECO:0007669"/>
    <property type="project" value="UniProtKB-KW"/>
</dbReference>
<comment type="subcellular location">
    <subcellularLocation>
        <location evidence="1">Membrane</location>
        <topology evidence="1">Multi-pass membrane protein</topology>
    </subcellularLocation>
</comment>
<keyword evidence="4 8" id="KW-0479">Metal-binding</keyword>
<organism evidence="10">
    <name type="scientific">Pyropia ishigecola</name>
    <dbReference type="NCBI Taxonomy" id="671082"/>
    <lineage>
        <taxon>Eukaryota</taxon>
        <taxon>Rhodophyta</taxon>
        <taxon>Bangiophyceae</taxon>
        <taxon>Bangiales</taxon>
        <taxon>Bangiaceae</taxon>
        <taxon>Pyropia</taxon>
    </lineage>
</organism>
<dbReference type="CDD" id="cd03499">
    <property type="entry name" value="SQR_TypeC_SdhC"/>
    <property type="match status" value="1"/>
</dbReference>